<evidence type="ECO:0000313" key="2">
    <source>
        <dbReference type="EMBL" id="KAK8235342.1"/>
    </source>
</evidence>
<proteinExistence type="predicted"/>
<dbReference type="EMBL" id="JBBWRZ010000005">
    <property type="protein sequence ID" value="KAK8235342.1"/>
    <property type="molecule type" value="Genomic_DNA"/>
</dbReference>
<sequence length="398" mass="42749">MKSAGLFSSCSPCAPVQTRGCAVETDMSHHSRRRLRHPHSPPRPRIQIISRLAAPSSSKAPRFLSLAIFALLLFLSECAAAAASHDRPRLLSLVRRGRGEIVYDRNHPPLEKRMPLLHPRDAVDGDDSAAAAASATTTPPSTFLASSATYTAAVSTPTATTLPEPFDTSIGSNFTASSCPAFFNSFLANSTFDNCVPLSLLLQTSSSFFDDTRSLVRTTQVLDVSCNVDFQQCSSLMNYFATELTKDSNCGADYKAENPTVRQAYNGLVAYAPLYQAGCLKDSEGSYCFANAITNSSNPTDSYPYYLPIGITMPGGSRLTCSSCLRDTIHTFWTYTGNKTQPISNTYAAAASQVNIQCGPHFVNESVSTSSLAMPATPATSRALSLVVLVVSLLTIFL</sequence>
<keyword evidence="3" id="KW-1185">Reference proteome</keyword>
<organism evidence="2 3">
    <name type="scientific">Phyllosticta capitalensis</name>
    <dbReference type="NCBI Taxonomy" id="121624"/>
    <lineage>
        <taxon>Eukaryota</taxon>
        <taxon>Fungi</taxon>
        <taxon>Dikarya</taxon>
        <taxon>Ascomycota</taxon>
        <taxon>Pezizomycotina</taxon>
        <taxon>Dothideomycetes</taxon>
        <taxon>Dothideomycetes incertae sedis</taxon>
        <taxon>Botryosphaeriales</taxon>
        <taxon>Phyllostictaceae</taxon>
        <taxon>Phyllosticta</taxon>
    </lineage>
</organism>
<feature type="domain" description="DUF7729" evidence="1">
    <location>
        <begin position="162"/>
        <end position="366"/>
    </location>
</feature>
<dbReference type="InterPro" id="IPR056146">
    <property type="entry name" value="DUF7729"/>
</dbReference>
<dbReference type="PANTHER" id="PTHR39460:SF1">
    <property type="entry name" value="C6 TRANSCRIPTION FACTOR"/>
    <property type="match status" value="1"/>
</dbReference>
<evidence type="ECO:0000313" key="3">
    <source>
        <dbReference type="Proteomes" id="UP001492380"/>
    </source>
</evidence>
<dbReference type="Pfam" id="PF24855">
    <property type="entry name" value="DUF7729"/>
    <property type="match status" value="1"/>
</dbReference>
<name>A0ABR1YPJ5_9PEZI</name>
<dbReference type="Proteomes" id="UP001492380">
    <property type="component" value="Unassembled WGS sequence"/>
</dbReference>
<reference evidence="2 3" key="1">
    <citation type="submission" date="2024-04" db="EMBL/GenBank/DDBJ databases">
        <title>Phyllosticta paracitricarpa is synonymous to the EU quarantine fungus P. citricarpa based on phylogenomic analyses.</title>
        <authorList>
            <consortium name="Lawrence Berkeley National Laboratory"/>
            <person name="Van Ingen-Buijs V.A."/>
            <person name="Van Westerhoven A.C."/>
            <person name="Haridas S."/>
            <person name="Skiadas P."/>
            <person name="Martin F."/>
            <person name="Groenewald J.Z."/>
            <person name="Crous P.W."/>
            <person name="Seidl M.F."/>
        </authorList>
    </citation>
    <scope>NUCLEOTIDE SEQUENCE [LARGE SCALE GENOMIC DNA]</scope>
    <source>
        <strain evidence="2 3">CBS 123374</strain>
    </source>
</reference>
<gene>
    <name evidence="2" type="ORF">HDK90DRAFT_242132</name>
</gene>
<protein>
    <recommendedName>
        <fullName evidence="1">DUF7729 domain-containing protein</fullName>
    </recommendedName>
</protein>
<dbReference type="PANTHER" id="PTHR39460">
    <property type="entry name" value="EXPRESSED PROTEIN"/>
    <property type="match status" value="1"/>
</dbReference>
<evidence type="ECO:0000259" key="1">
    <source>
        <dbReference type="Pfam" id="PF24855"/>
    </source>
</evidence>
<comment type="caution">
    <text evidence="2">The sequence shown here is derived from an EMBL/GenBank/DDBJ whole genome shotgun (WGS) entry which is preliminary data.</text>
</comment>
<accession>A0ABR1YPJ5</accession>